<organism evidence="1">
    <name type="scientific">marine metagenome</name>
    <dbReference type="NCBI Taxonomy" id="408172"/>
    <lineage>
        <taxon>unclassified sequences</taxon>
        <taxon>metagenomes</taxon>
        <taxon>ecological metagenomes</taxon>
    </lineage>
</organism>
<accession>A0A382GPL9</accession>
<protein>
    <submittedName>
        <fullName evidence="1">Uncharacterized protein</fullName>
    </submittedName>
</protein>
<dbReference type="EMBL" id="UINC01056481">
    <property type="protein sequence ID" value="SVB76567.1"/>
    <property type="molecule type" value="Genomic_DNA"/>
</dbReference>
<dbReference type="AlphaFoldDB" id="A0A382GPL9"/>
<gene>
    <name evidence="1" type="ORF">METZ01_LOCUS229421</name>
</gene>
<evidence type="ECO:0000313" key="1">
    <source>
        <dbReference type="EMBL" id="SVB76567.1"/>
    </source>
</evidence>
<proteinExistence type="predicted"/>
<name>A0A382GPL9_9ZZZZ</name>
<feature type="non-terminal residue" evidence="1">
    <location>
        <position position="35"/>
    </location>
</feature>
<feature type="non-terminal residue" evidence="1">
    <location>
        <position position="1"/>
    </location>
</feature>
<sequence length="35" mass="4291">PRMYSTIRHTHLGFHWNSISIRRLVSVSYFFLLRV</sequence>
<reference evidence="1" key="1">
    <citation type="submission" date="2018-05" db="EMBL/GenBank/DDBJ databases">
        <authorList>
            <person name="Lanie J.A."/>
            <person name="Ng W.-L."/>
            <person name="Kazmierczak K.M."/>
            <person name="Andrzejewski T.M."/>
            <person name="Davidsen T.M."/>
            <person name="Wayne K.J."/>
            <person name="Tettelin H."/>
            <person name="Glass J.I."/>
            <person name="Rusch D."/>
            <person name="Podicherti R."/>
            <person name="Tsui H.-C.T."/>
            <person name="Winkler M.E."/>
        </authorList>
    </citation>
    <scope>NUCLEOTIDE SEQUENCE</scope>
</reference>